<gene>
    <name evidence="1" type="ORF">GIB67_030223</name>
</gene>
<dbReference type="PANTHER" id="PTHR34657">
    <property type="entry name" value="EMBRYO SAC DEVELOPMENT ARREST 6"/>
    <property type="match status" value="1"/>
</dbReference>
<evidence type="ECO:0000313" key="2">
    <source>
        <dbReference type="Proteomes" id="UP000541444"/>
    </source>
</evidence>
<protein>
    <submittedName>
        <fullName evidence="1">Uncharacterized protein</fullName>
    </submittedName>
</protein>
<reference evidence="1 2" key="1">
    <citation type="journal article" date="2020" name="IScience">
        <title>Genome Sequencing of the Endangered Kingdonia uniflora (Circaeasteraceae, Ranunculales) Reveals Potential Mechanisms of Evolutionary Specialization.</title>
        <authorList>
            <person name="Sun Y."/>
            <person name="Deng T."/>
            <person name="Zhang A."/>
            <person name="Moore M.J."/>
            <person name="Landis J.B."/>
            <person name="Lin N."/>
            <person name="Zhang H."/>
            <person name="Zhang X."/>
            <person name="Huang J."/>
            <person name="Zhang X."/>
            <person name="Sun H."/>
            <person name="Wang H."/>
        </authorList>
    </citation>
    <scope>NUCLEOTIDE SEQUENCE [LARGE SCALE GENOMIC DNA]</scope>
    <source>
        <strain evidence="1">TB1705</strain>
        <tissue evidence="1">Leaf</tissue>
    </source>
</reference>
<sequence length="136" mass="14619">MSRNGVVVSTVEASSRKRKDREVGFDAFNYKASNVSVASSAKPSEPKKDNRLVAGFLAHEFLTHGTLFGQKWDPAHSQAVPIPAPRKVGGVSRAESGKAVVVSRERYVEVARLLKGGGAHVPGVVNPTQLAQRLQM</sequence>
<proteinExistence type="predicted"/>
<organism evidence="1 2">
    <name type="scientific">Kingdonia uniflora</name>
    <dbReference type="NCBI Taxonomy" id="39325"/>
    <lineage>
        <taxon>Eukaryota</taxon>
        <taxon>Viridiplantae</taxon>
        <taxon>Streptophyta</taxon>
        <taxon>Embryophyta</taxon>
        <taxon>Tracheophyta</taxon>
        <taxon>Spermatophyta</taxon>
        <taxon>Magnoliopsida</taxon>
        <taxon>Ranunculales</taxon>
        <taxon>Circaeasteraceae</taxon>
        <taxon>Kingdonia</taxon>
    </lineage>
</organism>
<dbReference type="Proteomes" id="UP000541444">
    <property type="component" value="Unassembled WGS sequence"/>
</dbReference>
<dbReference type="PANTHER" id="PTHR34657:SF4">
    <property type="entry name" value="EMBRYO SAC DEVELOPMENT ARREST 6"/>
    <property type="match status" value="1"/>
</dbReference>
<dbReference type="AlphaFoldDB" id="A0A7J7MN51"/>
<dbReference type="OrthoDB" id="687843at2759"/>
<evidence type="ECO:0000313" key="1">
    <source>
        <dbReference type="EMBL" id="KAF6156220.1"/>
    </source>
</evidence>
<keyword evidence="2" id="KW-1185">Reference proteome</keyword>
<dbReference type="EMBL" id="JACGCM010001363">
    <property type="protein sequence ID" value="KAF6156220.1"/>
    <property type="molecule type" value="Genomic_DNA"/>
</dbReference>
<name>A0A7J7MN51_9MAGN</name>
<accession>A0A7J7MN51</accession>
<comment type="caution">
    <text evidence="1">The sequence shown here is derived from an EMBL/GenBank/DDBJ whole genome shotgun (WGS) entry which is preliminary data.</text>
</comment>